<feature type="compositionally biased region" description="Basic residues" evidence="1">
    <location>
        <begin position="1"/>
        <end position="12"/>
    </location>
</feature>
<dbReference type="CDD" id="cd17352">
    <property type="entry name" value="MFS_MCT_SLC16"/>
    <property type="match status" value="1"/>
</dbReference>
<feature type="transmembrane region" description="Helical" evidence="2">
    <location>
        <begin position="102"/>
        <end position="121"/>
    </location>
</feature>
<dbReference type="InterPro" id="IPR050327">
    <property type="entry name" value="Proton-linked_MCT"/>
</dbReference>
<evidence type="ECO:0000313" key="4">
    <source>
        <dbReference type="Proteomes" id="UP001059596"/>
    </source>
</evidence>
<organism evidence="3 4">
    <name type="scientific">Drosophila gunungcola</name>
    <name type="common">fruit fly</name>
    <dbReference type="NCBI Taxonomy" id="103775"/>
    <lineage>
        <taxon>Eukaryota</taxon>
        <taxon>Metazoa</taxon>
        <taxon>Ecdysozoa</taxon>
        <taxon>Arthropoda</taxon>
        <taxon>Hexapoda</taxon>
        <taxon>Insecta</taxon>
        <taxon>Pterygota</taxon>
        <taxon>Neoptera</taxon>
        <taxon>Endopterygota</taxon>
        <taxon>Diptera</taxon>
        <taxon>Brachycera</taxon>
        <taxon>Muscomorpha</taxon>
        <taxon>Ephydroidea</taxon>
        <taxon>Drosophilidae</taxon>
        <taxon>Drosophila</taxon>
        <taxon>Sophophora</taxon>
    </lineage>
</organism>
<dbReference type="AlphaFoldDB" id="A0A9Q0BK24"/>
<dbReference type="InterPro" id="IPR011701">
    <property type="entry name" value="MFS"/>
</dbReference>
<dbReference type="Gene3D" id="1.20.1250.20">
    <property type="entry name" value="MFS general substrate transporter like domains"/>
    <property type="match status" value="1"/>
</dbReference>
<protein>
    <recommendedName>
        <fullName evidence="5">Monocarboxylate transporter 12</fullName>
    </recommendedName>
</protein>
<accession>A0A9Q0BK24</accession>
<feature type="transmembrane region" description="Helical" evidence="2">
    <location>
        <begin position="33"/>
        <end position="59"/>
    </location>
</feature>
<dbReference type="Pfam" id="PF07690">
    <property type="entry name" value="MFS_1"/>
    <property type="match status" value="1"/>
</dbReference>
<keyword evidence="4" id="KW-1185">Reference proteome</keyword>
<keyword evidence="2" id="KW-0812">Transmembrane</keyword>
<dbReference type="PANTHER" id="PTHR11360:SF284">
    <property type="entry name" value="EG:103B4.3 PROTEIN-RELATED"/>
    <property type="match status" value="1"/>
</dbReference>
<dbReference type="GO" id="GO:0008028">
    <property type="term" value="F:monocarboxylic acid transmembrane transporter activity"/>
    <property type="evidence" value="ECO:0007669"/>
    <property type="project" value="TreeGrafter"/>
</dbReference>
<dbReference type="Proteomes" id="UP001059596">
    <property type="component" value="Unassembled WGS sequence"/>
</dbReference>
<dbReference type="InterPro" id="IPR036259">
    <property type="entry name" value="MFS_trans_sf"/>
</dbReference>
<name>A0A9Q0BK24_9MUSC</name>
<evidence type="ECO:0000256" key="2">
    <source>
        <dbReference type="SAM" id="Phobius"/>
    </source>
</evidence>
<feature type="region of interest" description="Disordered" evidence="1">
    <location>
        <begin position="1"/>
        <end position="26"/>
    </location>
</feature>
<keyword evidence="2" id="KW-0472">Membrane</keyword>
<gene>
    <name evidence="3" type="ORF">M5D96_012975</name>
</gene>
<feature type="transmembrane region" description="Helical" evidence="2">
    <location>
        <begin position="71"/>
        <end position="90"/>
    </location>
</feature>
<dbReference type="FunFam" id="1.20.1250.20:FF:000271">
    <property type="entry name" value="Monocarboxylate transporter"/>
    <property type="match status" value="1"/>
</dbReference>
<comment type="caution">
    <text evidence="3">The sequence shown here is derived from an EMBL/GenBank/DDBJ whole genome shotgun (WGS) entry which is preliminary data.</text>
</comment>
<dbReference type="SUPFAM" id="SSF103473">
    <property type="entry name" value="MFS general substrate transporter"/>
    <property type="match status" value="1"/>
</dbReference>
<dbReference type="EMBL" id="JAMKOV010000077">
    <property type="protein sequence ID" value="KAI8034309.1"/>
    <property type="molecule type" value="Genomic_DNA"/>
</dbReference>
<evidence type="ECO:0000313" key="3">
    <source>
        <dbReference type="EMBL" id="KAI8034309.1"/>
    </source>
</evidence>
<evidence type="ECO:0008006" key="5">
    <source>
        <dbReference type="Google" id="ProtNLM"/>
    </source>
</evidence>
<feature type="transmembrane region" description="Helical" evidence="2">
    <location>
        <begin position="191"/>
        <end position="210"/>
    </location>
</feature>
<reference evidence="3" key="1">
    <citation type="journal article" date="2023" name="Genome Biol. Evol.">
        <title>Long-read-based Genome Assembly of Drosophila gunungcola Reveals Fewer Chemosensory Genes in Flower-breeding Species.</title>
        <authorList>
            <person name="Negi A."/>
            <person name="Liao B.Y."/>
            <person name="Yeh S.D."/>
        </authorList>
    </citation>
    <scope>NUCLEOTIDE SEQUENCE</scope>
    <source>
        <strain evidence="3">Sukarami</strain>
    </source>
</reference>
<feature type="transmembrane region" description="Helical" evidence="2">
    <location>
        <begin position="160"/>
        <end position="179"/>
    </location>
</feature>
<dbReference type="PANTHER" id="PTHR11360">
    <property type="entry name" value="MONOCARBOXYLATE TRANSPORTER"/>
    <property type="match status" value="1"/>
</dbReference>
<sequence>MVHGPPARRKSQQQHEPCEMDLERQPTPPDGGWGWVVVFGSFMIHIVTDGMTYSFGIFYNEFLEYFNEGKGYTAWIASIMVGVTFSSGPISSSFVNRYGCRAVTIAGAILAASCIIVSMFAQNVLTLIITIGFGTGLGFGLIYLPAIVSVTQYFEARRSLATGIAVCGSGFGTFVFAPLTEYLIGNYGWRGAMLIIGGIVLNCIIFGAMFRPLELEAPPQNTPPNTPSTPKLGKKSAIIDQNTTPAELEPLKILPKDQYLQLPQRTDTPISGGGGALCRSNSVGHNLKPSLNNNLNGALNGQTVTLVTPPQAVAKSTSNDDIARKCHSQLQLTPLRDAHRERSASGTMYRPDALYQGSLHNLPDYVSSRNDLNRSMSGSGVIKRYGSLRQSNNVSQSTVSC</sequence>
<proteinExistence type="predicted"/>
<feature type="transmembrane region" description="Helical" evidence="2">
    <location>
        <begin position="127"/>
        <end position="148"/>
    </location>
</feature>
<keyword evidence="2" id="KW-1133">Transmembrane helix</keyword>
<evidence type="ECO:0000256" key="1">
    <source>
        <dbReference type="SAM" id="MobiDB-lite"/>
    </source>
</evidence>